<feature type="compositionally biased region" description="Basic residues" evidence="4">
    <location>
        <begin position="429"/>
        <end position="449"/>
    </location>
</feature>
<feature type="compositionally biased region" description="Basic and acidic residues" evidence="4">
    <location>
        <begin position="470"/>
        <end position="494"/>
    </location>
</feature>
<dbReference type="InterPro" id="IPR006709">
    <property type="entry name" value="SSU_processome_Utp14"/>
</dbReference>
<proteinExistence type="predicted"/>
<keyword evidence="6" id="KW-1185">Reference proteome</keyword>
<feature type="compositionally biased region" description="Acidic residues" evidence="4">
    <location>
        <begin position="600"/>
        <end position="613"/>
    </location>
</feature>
<keyword evidence="2" id="KW-0597">Phosphoprotein</keyword>
<feature type="compositionally biased region" description="Basic and acidic residues" evidence="4">
    <location>
        <begin position="409"/>
        <end position="428"/>
    </location>
</feature>
<dbReference type="PANTHER" id="PTHR14150">
    <property type="entry name" value="U3 SMALL NUCLEOLAR RNA-ASSOCIATED PROTEIN 14"/>
    <property type="match status" value="1"/>
</dbReference>
<sequence>MAHGRPLAAAPKARAPNKKSKARSQKNALDAFGIAQERFPTKQKKTPRARELDAEIERKHGRDEDEDEEDEEEEEMPKRKKAKAVARPDDGDDAEYGSDSEGNEWRLGGLREDDEDSEIESDNAFGDSDNEKFEEYSFRGSKSKKAEVGRGSMRDSTRSTNRMGQDDDSEDDSEDDEGQTLGADAIDLATALDQFEEESDDEPEADDESGSGDSSEEDSDGSEEDSSSEDDDDDEADPDKLEALQGLVSTYGGAKDDDDQPTSKPKINLSDLGLNGLDDAFMKKSVKLMNKEEKEKRPGATKRLDVPLSRREQGRLDRAAAYEKTNETLDRWTETVKQNRRAEHLVFPLPQNSDTAGLDTSEIQPLTAKHASNELESTIMSIMEQSGLSMEKKPKPKPEEFDEEGNLLSRKEVLTKKRMERELADREAKRAKRIKKIKSKAYHRVHRKQKERDEMAERQANEEAGEIDSEAEREAQDRRRALERVGQRHKDSKWAKMGARAKRAVWDDDFRAGLTEMARKDEELRRRKEGRRGGVDSDSDATSSSGDDDDEVLRRQLDELQEEDEAPQTGIMGLKFMQKAEAAKKKANDDLIKQIRRELDGDDAEDSDEEETGEVGRRSYGAGKTNPFETALDTSKSNSRRDRVEQNQGDSMDDVVITTTGSSAAGWSQPSATHADAAASNASAWSRGETRRKKKGTTTSSSRAEGLDFDADIPNASRLSKPKARKAVRHNGGNDEDTSASESETEQHLPLAIRDQELLTRTFAGDEVVGEFEREKADVAEADDDKVIDNTLPGWGSWVGDGVSNKEKKRHQGRFLTKVEGIKKKDRQDAKLERVIINEKRIKKNDRYLASQLPHPFESRQQYERSLRLPVGPEWSTKETFQDGTKPRVIMKQGIIAPMSKPTA</sequence>
<keyword evidence="5" id="KW-0687">Ribonucleoprotein</keyword>
<evidence type="ECO:0000313" key="5">
    <source>
        <dbReference type="EMBL" id="KAJ6442130.1"/>
    </source>
</evidence>
<feature type="compositionally biased region" description="Basic residues" evidence="4">
    <location>
        <begin position="720"/>
        <end position="729"/>
    </location>
</feature>
<reference evidence="5" key="1">
    <citation type="submission" date="2023-01" db="EMBL/GenBank/DDBJ databases">
        <title>The growth and conidiation of Purpureocillium lavendulum are regulated by nitrogen source and histone H3K14 acetylation.</title>
        <authorList>
            <person name="Tang P."/>
            <person name="Han J."/>
            <person name="Zhang C."/>
            <person name="Tang P."/>
            <person name="Qi F."/>
            <person name="Zhang K."/>
            <person name="Liang L."/>
        </authorList>
    </citation>
    <scope>NUCLEOTIDE SEQUENCE</scope>
    <source>
        <strain evidence="5">YMF1.00683</strain>
    </source>
</reference>
<dbReference type="Proteomes" id="UP001163105">
    <property type="component" value="Unassembled WGS sequence"/>
</dbReference>
<comment type="subcellular location">
    <subcellularLocation>
        <location evidence="1">Nucleus</location>
        <location evidence="1">Nucleolus</location>
    </subcellularLocation>
</comment>
<feature type="compositionally biased region" description="Basic and acidic residues" evidence="4">
    <location>
        <begin position="450"/>
        <end position="461"/>
    </location>
</feature>
<feature type="region of interest" description="Disordered" evidence="4">
    <location>
        <begin position="1"/>
        <end position="275"/>
    </location>
</feature>
<protein>
    <submittedName>
        <fullName evidence="5">30S ribosomal protein S7</fullName>
    </submittedName>
</protein>
<dbReference type="GO" id="GO:0032040">
    <property type="term" value="C:small-subunit processome"/>
    <property type="evidence" value="ECO:0007669"/>
    <property type="project" value="InterPro"/>
</dbReference>
<dbReference type="Pfam" id="PF04615">
    <property type="entry name" value="Utp14"/>
    <property type="match status" value="1"/>
</dbReference>
<dbReference type="GO" id="GO:0006364">
    <property type="term" value="P:rRNA processing"/>
    <property type="evidence" value="ECO:0007669"/>
    <property type="project" value="InterPro"/>
</dbReference>
<gene>
    <name evidence="5" type="primary">UTP14</name>
    <name evidence="5" type="ORF">O9K51_05683</name>
</gene>
<dbReference type="GO" id="GO:0005840">
    <property type="term" value="C:ribosome"/>
    <property type="evidence" value="ECO:0007669"/>
    <property type="project" value="UniProtKB-KW"/>
</dbReference>
<feature type="region of interest" description="Disordered" evidence="4">
    <location>
        <begin position="387"/>
        <end position="574"/>
    </location>
</feature>
<feature type="compositionally biased region" description="Basic and acidic residues" evidence="4">
    <location>
        <begin position="504"/>
        <end position="535"/>
    </location>
</feature>
<feature type="compositionally biased region" description="Basic and acidic residues" evidence="4">
    <location>
        <begin position="48"/>
        <end position="63"/>
    </location>
</feature>
<feature type="compositionally biased region" description="Basic and acidic residues" evidence="4">
    <location>
        <begin position="144"/>
        <end position="157"/>
    </location>
</feature>
<keyword evidence="5" id="KW-0689">Ribosomal protein</keyword>
<dbReference type="PANTHER" id="PTHR14150:SF12">
    <property type="entry name" value="U3 SMALL NUCLEOLAR RNA-ASSOCIATED PROTEIN 14 HOMOLOG A"/>
    <property type="match status" value="1"/>
</dbReference>
<feature type="region of interest" description="Disordered" evidence="4">
    <location>
        <begin position="289"/>
        <end position="312"/>
    </location>
</feature>
<evidence type="ECO:0000256" key="1">
    <source>
        <dbReference type="ARBA" id="ARBA00004604"/>
    </source>
</evidence>
<dbReference type="AlphaFoldDB" id="A0AB34FT76"/>
<evidence type="ECO:0000256" key="2">
    <source>
        <dbReference type="ARBA" id="ARBA00022553"/>
    </source>
</evidence>
<dbReference type="EMBL" id="JAQHRD010000004">
    <property type="protein sequence ID" value="KAJ6442130.1"/>
    <property type="molecule type" value="Genomic_DNA"/>
</dbReference>
<organism evidence="5 6">
    <name type="scientific">Purpureocillium lavendulum</name>
    <dbReference type="NCBI Taxonomy" id="1247861"/>
    <lineage>
        <taxon>Eukaryota</taxon>
        <taxon>Fungi</taxon>
        <taxon>Dikarya</taxon>
        <taxon>Ascomycota</taxon>
        <taxon>Pezizomycotina</taxon>
        <taxon>Sordariomycetes</taxon>
        <taxon>Hypocreomycetidae</taxon>
        <taxon>Hypocreales</taxon>
        <taxon>Ophiocordycipitaceae</taxon>
        <taxon>Purpureocillium</taxon>
    </lineage>
</organism>
<feature type="compositionally biased region" description="Acidic residues" evidence="4">
    <location>
        <begin position="64"/>
        <end position="75"/>
    </location>
</feature>
<feature type="compositionally biased region" description="Low complexity" evidence="4">
    <location>
        <begin position="668"/>
        <end position="687"/>
    </location>
</feature>
<evidence type="ECO:0000256" key="4">
    <source>
        <dbReference type="SAM" id="MobiDB-lite"/>
    </source>
</evidence>
<feature type="compositionally biased region" description="Acidic residues" evidence="4">
    <location>
        <begin position="166"/>
        <end position="178"/>
    </location>
</feature>
<accession>A0AB34FT76</accession>
<feature type="compositionally biased region" description="Acidic residues" evidence="4">
    <location>
        <begin position="194"/>
        <end position="237"/>
    </location>
</feature>
<evidence type="ECO:0000256" key="3">
    <source>
        <dbReference type="ARBA" id="ARBA00023242"/>
    </source>
</evidence>
<feature type="region of interest" description="Disordered" evidence="4">
    <location>
        <begin position="596"/>
        <end position="756"/>
    </location>
</feature>
<feature type="compositionally biased region" description="Acidic residues" evidence="4">
    <location>
        <begin position="112"/>
        <end position="121"/>
    </location>
</feature>
<evidence type="ECO:0000313" key="6">
    <source>
        <dbReference type="Proteomes" id="UP001163105"/>
    </source>
</evidence>
<feature type="compositionally biased region" description="Basic and acidic residues" evidence="4">
    <location>
        <begin position="390"/>
        <end position="399"/>
    </location>
</feature>
<feature type="compositionally biased region" description="Acidic residues" evidence="4">
    <location>
        <begin position="90"/>
        <end position="102"/>
    </location>
</feature>
<feature type="compositionally biased region" description="Basic residues" evidence="4">
    <location>
        <begin position="15"/>
        <end position="24"/>
    </location>
</feature>
<comment type="caution">
    <text evidence="5">The sequence shown here is derived from an EMBL/GenBank/DDBJ whole genome shotgun (WGS) entry which is preliminary data.</text>
</comment>
<name>A0AB34FT76_9HYPO</name>
<keyword evidence="3" id="KW-0539">Nucleus</keyword>
<feature type="compositionally biased region" description="Polar residues" evidence="4">
    <location>
        <begin position="657"/>
        <end position="666"/>
    </location>
</feature>